<dbReference type="SUPFAM" id="SSF55103">
    <property type="entry name" value="FAD-linked oxidases, C-terminal domain"/>
    <property type="match status" value="1"/>
</dbReference>
<dbReference type="GO" id="GO:0071949">
    <property type="term" value="F:FAD binding"/>
    <property type="evidence" value="ECO:0007669"/>
    <property type="project" value="InterPro"/>
</dbReference>
<evidence type="ECO:0000256" key="6">
    <source>
        <dbReference type="SAM" id="MobiDB-lite"/>
    </source>
</evidence>
<dbReference type="AlphaFoldDB" id="A0A147KJC5"/>
<dbReference type="STRING" id="665004.AC529_07510"/>
<comment type="caution">
    <text evidence="8">The sequence shown here is derived from an EMBL/GenBank/DDBJ whole genome shotgun (WGS) entry which is preliminary data.</text>
</comment>
<dbReference type="Proteomes" id="UP000074382">
    <property type="component" value="Unassembled WGS sequence"/>
</dbReference>
<evidence type="ECO:0000256" key="1">
    <source>
        <dbReference type="ARBA" id="ARBA00001974"/>
    </source>
</evidence>
<gene>
    <name evidence="8" type="ORF">AC529_07510</name>
</gene>
<evidence type="ECO:0000256" key="4">
    <source>
        <dbReference type="ARBA" id="ARBA00022827"/>
    </source>
</evidence>
<evidence type="ECO:0000256" key="3">
    <source>
        <dbReference type="ARBA" id="ARBA00022630"/>
    </source>
</evidence>
<sequence length="503" mass="54531">MGAVAAAASVTAGVGGSSAAPALAHGRGPRGGNKWDQLRRHVHGDVVLPGDPTYEQAIQLQVAEYDRIRPAAVLYCESEHDVRTGILFAQDHGLHAVARSGGHSNAGYSTTEGLVIDVSRRKKVLAGPTTTKIETGLQAVDVLDALAHRGIALPNGTCPTVSVAGFVTGGGTGPFSRKYGVASDRIRAARVVLADGRTVVCDERQRSDLLWALRGGGGGNFGIITQYTLDQVPITRMCQYRLVWHWNDTVRLITGLQEWIADLPEEIAADLLVIAPATPGTAPLVQLVGTSLGSLETLDAELDRLIGLTGRQPTERTAVDLPYRDAMMRVWSCSDKTVEQCHRTGTTPEGTLPRDAFRLTRSRLVDDPIPETGVEDILAAFENGHAAGQVRVMSLRVMGGQVNALAPRDTAFFHRTAAFNLSFSFGLTSTDASEEEKQTVLGHLHDGFDVFDAYSNGHTLQNFTDPYLENWRDAYYGDNRRRLSQVKKKYDPHGFFTFEQSVS</sequence>
<dbReference type="InterPro" id="IPR006094">
    <property type="entry name" value="Oxid_FAD_bind_N"/>
</dbReference>
<feature type="compositionally biased region" description="Low complexity" evidence="6">
    <location>
        <begin position="15"/>
        <end position="24"/>
    </location>
</feature>
<evidence type="ECO:0000256" key="5">
    <source>
        <dbReference type="ARBA" id="ARBA00023002"/>
    </source>
</evidence>
<dbReference type="PANTHER" id="PTHR42973">
    <property type="entry name" value="BINDING OXIDOREDUCTASE, PUTATIVE (AFU_ORTHOLOGUE AFUA_1G17690)-RELATED"/>
    <property type="match status" value="1"/>
</dbReference>
<reference evidence="9" key="1">
    <citation type="journal article" date="2017" name="Acta Aliment.">
        <title>Plant polysaccharide degrading enzyme system of Thermpbifida cellulosilytica TB100 revealed by de novo genome project data.</title>
        <authorList>
            <person name="Toth A."/>
            <person name="Baka E."/>
            <person name="Luzics S."/>
            <person name="Bata-Vidacs I."/>
            <person name="Nagy I."/>
            <person name="Balint B."/>
            <person name="Herceg R."/>
            <person name="Olasz F."/>
            <person name="Wilk T."/>
            <person name="Nagy T."/>
            <person name="Kriszt B."/>
            <person name="Nagy I."/>
            <person name="Kukolya J."/>
        </authorList>
    </citation>
    <scope>NUCLEOTIDE SEQUENCE [LARGE SCALE GENOMIC DNA]</scope>
    <source>
        <strain evidence="9">TB100</strain>
    </source>
</reference>
<keyword evidence="4" id="KW-0274">FAD</keyword>
<dbReference type="InterPro" id="IPR016164">
    <property type="entry name" value="FAD-linked_Oxase-like_C"/>
</dbReference>
<organism evidence="8 9">
    <name type="scientific">Thermobifida cellulosilytica TB100</name>
    <dbReference type="NCBI Taxonomy" id="665004"/>
    <lineage>
        <taxon>Bacteria</taxon>
        <taxon>Bacillati</taxon>
        <taxon>Actinomycetota</taxon>
        <taxon>Actinomycetes</taxon>
        <taxon>Streptosporangiales</taxon>
        <taxon>Nocardiopsidaceae</taxon>
        <taxon>Thermobifida</taxon>
    </lineage>
</organism>
<keyword evidence="9" id="KW-1185">Reference proteome</keyword>
<dbReference type="InterPro" id="IPR036318">
    <property type="entry name" value="FAD-bd_PCMH-like_sf"/>
</dbReference>
<evidence type="ECO:0000256" key="2">
    <source>
        <dbReference type="ARBA" id="ARBA00005466"/>
    </source>
</evidence>
<dbReference type="Pfam" id="PF01565">
    <property type="entry name" value="FAD_binding_4"/>
    <property type="match status" value="1"/>
</dbReference>
<dbReference type="PROSITE" id="PS51387">
    <property type="entry name" value="FAD_PCMH"/>
    <property type="match status" value="1"/>
</dbReference>
<accession>A0A147KJC5</accession>
<dbReference type="GO" id="GO:0016491">
    <property type="term" value="F:oxidoreductase activity"/>
    <property type="evidence" value="ECO:0007669"/>
    <property type="project" value="UniProtKB-KW"/>
</dbReference>
<dbReference type="SUPFAM" id="SSF56176">
    <property type="entry name" value="FAD-binding/transporter-associated domain-like"/>
    <property type="match status" value="1"/>
</dbReference>
<keyword evidence="5" id="KW-0560">Oxidoreductase</keyword>
<dbReference type="PATRIC" id="fig|665004.4.peg.4071"/>
<evidence type="ECO:0000313" key="8">
    <source>
        <dbReference type="EMBL" id="KUP97319.1"/>
    </source>
</evidence>
<dbReference type="EMBL" id="LGEM01000031">
    <property type="protein sequence ID" value="KUP97319.1"/>
    <property type="molecule type" value="Genomic_DNA"/>
</dbReference>
<dbReference type="InterPro" id="IPR050416">
    <property type="entry name" value="FAD-linked_Oxidoreductase"/>
</dbReference>
<feature type="domain" description="FAD-binding PCMH-type" evidence="7">
    <location>
        <begin position="66"/>
        <end position="234"/>
    </location>
</feature>
<dbReference type="Pfam" id="PF08031">
    <property type="entry name" value="BBE"/>
    <property type="match status" value="1"/>
</dbReference>
<evidence type="ECO:0000259" key="7">
    <source>
        <dbReference type="PROSITE" id="PS51387"/>
    </source>
</evidence>
<dbReference type="Gene3D" id="3.30.43.10">
    <property type="entry name" value="Uridine Diphospho-n-acetylenolpyruvylglucosamine Reductase, domain 2"/>
    <property type="match status" value="1"/>
</dbReference>
<dbReference type="PANTHER" id="PTHR42973:SF39">
    <property type="entry name" value="FAD-BINDING PCMH-TYPE DOMAIN-CONTAINING PROTEIN"/>
    <property type="match status" value="1"/>
</dbReference>
<name>A0A147KJC5_THECS</name>
<dbReference type="InterPro" id="IPR012951">
    <property type="entry name" value="BBE"/>
</dbReference>
<feature type="region of interest" description="Disordered" evidence="6">
    <location>
        <begin position="15"/>
        <end position="35"/>
    </location>
</feature>
<dbReference type="InterPro" id="IPR016167">
    <property type="entry name" value="FAD-bd_PCMH_sub1"/>
</dbReference>
<protein>
    <recommendedName>
        <fullName evidence="7">FAD-binding PCMH-type domain-containing protein</fullName>
    </recommendedName>
</protein>
<evidence type="ECO:0000313" key="9">
    <source>
        <dbReference type="Proteomes" id="UP000074382"/>
    </source>
</evidence>
<comment type="similarity">
    <text evidence="2">Belongs to the oxygen-dependent FAD-linked oxidoreductase family.</text>
</comment>
<keyword evidence="3" id="KW-0285">Flavoprotein</keyword>
<proteinExistence type="inferred from homology"/>
<dbReference type="Gene3D" id="3.30.465.10">
    <property type="match status" value="1"/>
</dbReference>
<dbReference type="InterPro" id="IPR016166">
    <property type="entry name" value="FAD-bd_PCMH"/>
</dbReference>
<dbReference type="InterPro" id="IPR016169">
    <property type="entry name" value="FAD-bd_PCMH_sub2"/>
</dbReference>
<comment type="cofactor">
    <cofactor evidence="1">
        <name>FAD</name>
        <dbReference type="ChEBI" id="CHEBI:57692"/>
    </cofactor>
</comment>
<dbReference type="Gene3D" id="3.40.462.20">
    <property type="match status" value="1"/>
</dbReference>